<feature type="region of interest" description="Disordered" evidence="1">
    <location>
        <begin position="1"/>
        <end position="85"/>
    </location>
</feature>
<gene>
    <name evidence="2" type="ORF">FDP22_20335</name>
</gene>
<reference evidence="2 3" key="1">
    <citation type="submission" date="2019-06" db="EMBL/GenBank/DDBJ databases">
        <title>Genome sequence of Rhodobacteraceae bacterium D4M1.</title>
        <authorList>
            <person name="Cao J."/>
        </authorList>
    </citation>
    <scope>NUCLEOTIDE SEQUENCE [LARGE SCALE GENOMIC DNA]</scope>
    <source>
        <strain evidence="2 3">D4M1</strain>
        <plasmid evidence="3">pd4m1a</plasmid>
    </source>
</reference>
<organism evidence="2 3">
    <name type="scientific">Paroceanicella profunda</name>
    <dbReference type="NCBI Taxonomy" id="2579971"/>
    <lineage>
        <taxon>Bacteria</taxon>
        <taxon>Pseudomonadati</taxon>
        <taxon>Pseudomonadota</taxon>
        <taxon>Alphaproteobacteria</taxon>
        <taxon>Rhodobacterales</taxon>
        <taxon>Paracoccaceae</taxon>
        <taxon>Paroceanicella</taxon>
    </lineage>
</organism>
<dbReference type="Proteomes" id="UP000305888">
    <property type="component" value="Plasmid pD4M1A"/>
</dbReference>
<feature type="compositionally biased region" description="Basic residues" evidence="1">
    <location>
        <begin position="62"/>
        <end position="85"/>
    </location>
</feature>
<keyword evidence="2" id="KW-0614">Plasmid</keyword>
<accession>A0A5B8G2A3</accession>
<evidence type="ECO:0000313" key="3">
    <source>
        <dbReference type="Proteomes" id="UP000305888"/>
    </source>
</evidence>
<dbReference type="KEGG" id="ppru:FDP22_20335"/>
<evidence type="ECO:0000256" key="1">
    <source>
        <dbReference type="SAM" id="MobiDB-lite"/>
    </source>
</evidence>
<geneLocation type="plasmid" evidence="3">
    <name>pd4m1a</name>
</geneLocation>
<sequence length="85" mass="9033">MVRREQGAGSREQGAGSREQGAGSREQKYRATGLALQVNRATGHARPARPVAPRPGLSPHAGRGRRRWPAGRGGRGGRKPRQACG</sequence>
<keyword evidence="3" id="KW-1185">Reference proteome</keyword>
<evidence type="ECO:0000313" key="2">
    <source>
        <dbReference type="EMBL" id="QDL94204.1"/>
    </source>
</evidence>
<dbReference type="EMBL" id="CP040819">
    <property type="protein sequence ID" value="QDL94204.1"/>
    <property type="molecule type" value="Genomic_DNA"/>
</dbReference>
<proteinExistence type="predicted"/>
<dbReference type="AlphaFoldDB" id="A0A5B8G2A3"/>
<protein>
    <submittedName>
        <fullName evidence="2">Uncharacterized protein</fullName>
    </submittedName>
</protein>
<name>A0A5B8G2A3_9RHOB</name>